<dbReference type="InterPro" id="IPR000788">
    <property type="entry name" value="RNR_lg_C"/>
</dbReference>
<evidence type="ECO:0000259" key="12">
    <source>
        <dbReference type="Pfam" id="PF00317"/>
    </source>
</evidence>
<comment type="catalytic activity">
    <reaction evidence="10 11">
        <text>a 2'-deoxyribonucleoside 5'-diphosphate + [thioredoxin]-disulfide + H2O = a ribonucleoside 5'-diphosphate + [thioredoxin]-dithiol</text>
        <dbReference type="Rhea" id="RHEA:23252"/>
        <dbReference type="Rhea" id="RHEA-COMP:10698"/>
        <dbReference type="Rhea" id="RHEA-COMP:10700"/>
        <dbReference type="ChEBI" id="CHEBI:15377"/>
        <dbReference type="ChEBI" id="CHEBI:29950"/>
        <dbReference type="ChEBI" id="CHEBI:50058"/>
        <dbReference type="ChEBI" id="CHEBI:57930"/>
        <dbReference type="ChEBI" id="CHEBI:73316"/>
        <dbReference type="EC" id="1.17.4.1"/>
    </reaction>
</comment>
<dbReference type="AlphaFoldDB" id="A0A6S7DK58"/>
<dbReference type="GO" id="GO:0031419">
    <property type="term" value="F:cobalamin binding"/>
    <property type="evidence" value="ECO:0007669"/>
    <property type="project" value="UniProtKB-KW"/>
</dbReference>
<keyword evidence="5 11" id="KW-0547">Nucleotide-binding</keyword>
<feature type="domain" description="Ribonucleotide reductase large subunit N-terminal" evidence="12">
    <location>
        <begin position="10"/>
        <end position="71"/>
    </location>
</feature>
<evidence type="ECO:0000256" key="6">
    <source>
        <dbReference type="ARBA" id="ARBA00023002"/>
    </source>
</evidence>
<keyword evidence="9 11" id="KW-0170">Cobalt</keyword>
<dbReference type="Gene3D" id="3.20.70.20">
    <property type="match status" value="1"/>
</dbReference>
<keyword evidence="6 11" id="KW-0560">Oxidoreductase</keyword>
<keyword evidence="7" id="KW-0215">Deoxyribonucleotide synthesis</keyword>
<evidence type="ECO:0000313" key="15">
    <source>
        <dbReference type="Proteomes" id="UP000494272"/>
    </source>
</evidence>
<comment type="cofactor">
    <cofactor evidence="1 11">
        <name>adenosylcob(III)alamin</name>
        <dbReference type="ChEBI" id="CHEBI:18408"/>
    </cofactor>
</comment>
<keyword evidence="8" id="KW-1015">Disulfide bond</keyword>
<dbReference type="CDD" id="cd02888">
    <property type="entry name" value="RNR_II_dimer"/>
    <property type="match status" value="1"/>
</dbReference>
<dbReference type="PANTHER" id="PTHR43371:SF1">
    <property type="entry name" value="RIBONUCLEOSIDE-DIPHOSPHATE REDUCTASE"/>
    <property type="match status" value="1"/>
</dbReference>
<evidence type="ECO:0000256" key="9">
    <source>
        <dbReference type="ARBA" id="ARBA00023285"/>
    </source>
</evidence>
<proteinExistence type="inferred from homology"/>
<evidence type="ECO:0000256" key="11">
    <source>
        <dbReference type="RuleBase" id="RU364064"/>
    </source>
</evidence>
<evidence type="ECO:0000259" key="13">
    <source>
        <dbReference type="Pfam" id="PF02867"/>
    </source>
</evidence>
<dbReference type="Pfam" id="PF00317">
    <property type="entry name" value="Ribonuc_red_lgN"/>
    <property type="match status" value="1"/>
</dbReference>
<dbReference type="InterPro" id="IPR013509">
    <property type="entry name" value="RNR_lsu_N"/>
</dbReference>
<gene>
    <name evidence="14" type="primary">nrdZ</name>
    <name evidence="14" type="ORF">LMG26841_03971</name>
</gene>
<evidence type="ECO:0000256" key="3">
    <source>
        <dbReference type="ARBA" id="ARBA00022628"/>
    </source>
</evidence>
<dbReference type="PRINTS" id="PR01183">
    <property type="entry name" value="RIBORDTASEM1"/>
</dbReference>
<evidence type="ECO:0000256" key="7">
    <source>
        <dbReference type="ARBA" id="ARBA00023116"/>
    </source>
</evidence>
<evidence type="ECO:0000313" key="14">
    <source>
        <dbReference type="EMBL" id="CAB3891012.1"/>
    </source>
</evidence>
<dbReference type="EC" id="1.17.4.1" evidence="11"/>
<dbReference type="EMBL" id="CADIKW010000009">
    <property type="protein sequence ID" value="CAB3891012.1"/>
    <property type="molecule type" value="Genomic_DNA"/>
</dbReference>
<dbReference type="GO" id="GO:0005524">
    <property type="term" value="F:ATP binding"/>
    <property type="evidence" value="ECO:0007669"/>
    <property type="project" value="InterPro"/>
</dbReference>
<evidence type="ECO:0000256" key="10">
    <source>
        <dbReference type="ARBA" id="ARBA00047754"/>
    </source>
</evidence>
<comment type="similarity">
    <text evidence="2 11">Belongs to the ribonucleoside diphosphate reductase class-2 family.</text>
</comment>
<keyword evidence="15" id="KW-1185">Reference proteome</keyword>
<evidence type="ECO:0000256" key="4">
    <source>
        <dbReference type="ARBA" id="ARBA00022634"/>
    </source>
</evidence>
<evidence type="ECO:0000256" key="1">
    <source>
        <dbReference type="ARBA" id="ARBA00001922"/>
    </source>
</evidence>
<dbReference type="Proteomes" id="UP000494272">
    <property type="component" value="Unassembled WGS sequence"/>
</dbReference>
<dbReference type="PANTHER" id="PTHR43371">
    <property type="entry name" value="VITAMIN B12-DEPENDENT RIBONUCLEOTIDE REDUCTASE"/>
    <property type="match status" value="1"/>
</dbReference>
<dbReference type="NCBIfam" id="TIGR02504">
    <property type="entry name" value="NrdJ_Z"/>
    <property type="match status" value="1"/>
</dbReference>
<organism evidence="14 15">
    <name type="scientific">Achromobacter dolens</name>
    <dbReference type="NCBI Taxonomy" id="1287738"/>
    <lineage>
        <taxon>Bacteria</taxon>
        <taxon>Pseudomonadati</taxon>
        <taxon>Pseudomonadota</taxon>
        <taxon>Betaproteobacteria</taxon>
        <taxon>Burkholderiales</taxon>
        <taxon>Alcaligenaceae</taxon>
        <taxon>Achromobacter</taxon>
    </lineage>
</organism>
<reference evidence="14 15" key="1">
    <citation type="submission" date="2020-04" db="EMBL/GenBank/DDBJ databases">
        <authorList>
            <person name="De Canck E."/>
        </authorList>
    </citation>
    <scope>NUCLEOTIDE SEQUENCE [LARGE SCALE GENOMIC DNA]</scope>
    <source>
        <strain evidence="14 15">LMG 26841</strain>
    </source>
</reference>
<sequence>MPPSADISDLVFADRYARPGEATRRDTYRRVATALACCEAAPDRARHAARFFDNFLAGAIGAGRIMANAGAGDDATMVNCFVQPAIDAAPGWPASVDAALARAVRTLRMGGGVGYDFTPVPPAGSGAGGVCAAIDRYDQACQALAASGRRRGAQMAVLACDHPDLPAFLRAKAGRRRWPTFNLSVALSDRFLRAVEHDASWDLRHVSPPASGAVAPQAARDSDGCWRYTRLPARQLWEWITSAAWRDAEPGVLFIDTINALNPLRGSEWLAATNPCGEQPLPAYGSCVLGPIHVSRFVRHPFGVGGPAGFDFSALARRVRIQVRLLDNVLELTRWPLPEQAAEARAKRRIGVGLSGLADTLLMLGLDYGEAPARACAARIARCIRDNAYLASAELAGERGAFPAFQPAAYLGAGACGLPRLPPAVRAAIARHGLRNSHLVSFAPTGSVSIAFFDNCSSGIEAVHAWQYSRRLRLGGGEPVSVRATNPAWRLWHRLHGDAAALPACFRRAAELPAAAHLAMQAALQPWVDAAISKTVPLPPASTPADVGALFLQAWRQGVKGLTVFRPDPAMTAVLEPAPDPAGACAAARAAG</sequence>
<name>A0A6S7DK58_9BURK</name>
<dbReference type="Pfam" id="PF02867">
    <property type="entry name" value="Ribonuc_red_lgC"/>
    <property type="match status" value="1"/>
</dbReference>
<dbReference type="RefSeq" id="WP_175167810.1">
    <property type="nucleotide sequence ID" value="NZ_CADIKW010000009.1"/>
</dbReference>
<accession>A0A6S7DK58</accession>
<dbReference type="InterPro" id="IPR013344">
    <property type="entry name" value="RNR_NrdJ/NrdZ"/>
</dbReference>
<dbReference type="GO" id="GO:0004748">
    <property type="term" value="F:ribonucleoside-diphosphate reductase activity, thioredoxin disulfide as acceptor"/>
    <property type="evidence" value="ECO:0007669"/>
    <property type="project" value="UniProtKB-EC"/>
</dbReference>
<keyword evidence="4 11" id="KW-0237">DNA synthesis</keyword>
<evidence type="ECO:0000256" key="5">
    <source>
        <dbReference type="ARBA" id="ARBA00022741"/>
    </source>
</evidence>
<feature type="domain" description="Ribonucleotide reductase large subunit C-terminal" evidence="13">
    <location>
        <begin position="79"/>
        <end position="564"/>
    </location>
</feature>
<dbReference type="GO" id="GO:0071897">
    <property type="term" value="P:DNA biosynthetic process"/>
    <property type="evidence" value="ECO:0007669"/>
    <property type="project" value="UniProtKB-KW"/>
</dbReference>
<keyword evidence="3 11" id="KW-0846">Cobalamin</keyword>
<dbReference type="GeneID" id="94357518"/>
<protein>
    <recommendedName>
        <fullName evidence="11">Vitamin B12-dependent ribonucleotide reductase</fullName>
        <ecNumber evidence="11">1.17.4.1</ecNumber>
    </recommendedName>
</protein>
<comment type="function">
    <text evidence="11">Catalyzes the reduction of ribonucleotides to deoxyribonucleotides. May function to provide a pool of deoxyribonucleotide precursors for DNA repair during oxygen limitation and/or for immediate growth after restoration of oxygen.</text>
</comment>
<evidence type="ECO:0000256" key="8">
    <source>
        <dbReference type="ARBA" id="ARBA00023157"/>
    </source>
</evidence>
<dbReference type="GO" id="GO:0009263">
    <property type="term" value="P:deoxyribonucleotide biosynthetic process"/>
    <property type="evidence" value="ECO:0007669"/>
    <property type="project" value="UniProtKB-KW"/>
</dbReference>
<dbReference type="InterPro" id="IPR050862">
    <property type="entry name" value="RdRp_reductase_class-2"/>
</dbReference>
<dbReference type="SUPFAM" id="SSF51998">
    <property type="entry name" value="PFL-like glycyl radical enzymes"/>
    <property type="match status" value="1"/>
</dbReference>
<evidence type="ECO:0000256" key="2">
    <source>
        <dbReference type="ARBA" id="ARBA00007405"/>
    </source>
</evidence>